<sequence>MDSKQVRNLRGMLLGVGPRSAPSDGGPLLTLTSTLGSRVSAAHLQFLTLLHLPRYQVGTPQPQSTLQHFNFESFQPLTSFFQLKELSLLYGRPRSIHLSNTELLYLASHWPHLETLNIHYVRHALAASSLHVARFGLCGATSTLATAV</sequence>
<dbReference type="AlphaFoldDB" id="A0A5M3MQH8"/>
<dbReference type="GeneID" id="19201017"/>
<protein>
    <submittedName>
        <fullName evidence="1">Uncharacterized protein</fullName>
    </submittedName>
</protein>
<accession>A0A5M3MQH8</accession>
<reference evidence="2" key="1">
    <citation type="journal article" date="2012" name="Science">
        <title>The Paleozoic origin of enzymatic lignin decomposition reconstructed from 31 fungal genomes.</title>
        <authorList>
            <person name="Floudas D."/>
            <person name="Binder M."/>
            <person name="Riley R."/>
            <person name="Barry K."/>
            <person name="Blanchette R.A."/>
            <person name="Henrissat B."/>
            <person name="Martinez A.T."/>
            <person name="Otillar R."/>
            <person name="Spatafora J.W."/>
            <person name="Yadav J.S."/>
            <person name="Aerts A."/>
            <person name="Benoit I."/>
            <person name="Boyd A."/>
            <person name="Carlson A."/>
            <person name="Copeland A."/>
            <person name="Coutinho P.M."/>
            <person name="de Vries R.P."/>
            <person name="Ferreira P."/>
            <person name="Findley K."/>
            <person name="Foster B."/>
            <person name="Gaskell J."/>
            <person name="Glotzer D."/>
            <person name="Gorecki P."/>
            <person name="Heitman J."/>
            <person name="Hesse C."/>
            <person name="Hori C."/>
            <person name="Igarashi K."/>
            <person name="Jurgens J.A."/>
            <person name="Kallen N."/>
            <person name="Kersten P."/>
            <person name="Kohler A."/>
            <person name="Kuees U."/>
            <person name="Kumar T.K.A."/>
            <person name="Kuo A."/>
            <person name="LaButti K."/>
            <person name="Larrondo L.F."/>
            <person name="Lindquist E."/>
            <person name="Ling A."/>
            <person name="Lombard V."/>
            <person name="Lucas S."/>
            <person name="Lundell T."/>
            <person name="Martin R."/>
            <person name="McLaughlin D.J."/>
            <person name="Morgenstern I."/>
            <person name="Morin E."/>
            <person name="Murat C."/>
            <person name="Nagy L.G."/>
            <person name="Nolan M."/>
            <person name="Ohm R.A."/>
            <person name="Patyshakuliyeva A."/>
            <person name="Rokas A."/>
            <person name="Ruiz-Duenas F.J."/>
            <person name="Sabat G."/>
            <person name="Salamov A."/>
            <person name="Samejima M."/>
            <person name="Schmutz J."/>
            <person name="Slot J.C."/>
            <person name="St John F."/>
            <person name="Stenlid J."/>
            <person name="Sun H."/>
            <person name="Sun S."/>
            <person name="Syed K."/>
            <person name="Tsang A."/>
            <person name="Wiebenga A."/>
            <person name="Young D."/>
            <person name="Pisabarro A."/>
            <person name="Eastwood D.C."/>
            <person name="Martin F."/>
            <person name="Cullen D."/>
            <person name="Grigoriev I.V."/>
            <person name="Hibbett D.S."/>
        </authorList>
    </citation>
    <scope>NUCLEOTIDE SEQUENCE [LARGE SCALE GENOMIC DNA]</scope>
    <source>
        <strain evidence="2">RWD-64-598 SS2</strain>
    </source>
</reference>
<evidence type="ECO:0000313" key="2">
    <source>
        <dbReference type="Proteomes" id="UP000053558"/>
    </source>
</evidence>
<dbReference type="KEGG" id="cput:CONPUDRAFT_137389"/>
<comment type="caution">
    <text evidence="1">The sequence shown here is derived from an EMBL/GenBank/DDBJ whole genome shotgun (WGS) entry which is preliminary data.</text>
</comment>
<evidence type="ECO:0000313" key="1">
    <source>
        <dbReference type="EMBL" id="EIW81442.1"/>
    </source>
</evidence>
<proteinExistence type="predicted"/>
<dbReference type="EMBL" id="JH711578">
    <property type="protein sequence ID" value="EIW81442.1"/>
    <property type="molecule type" value="Genomic_DNA"/>
</dbReference>
<dbReference type="RefSeq" id="XP_007768783.1">
    <property type="nucleotide sequence ID" value="XM_007770593.1"/>
</dbReference>
<dbReference type="Proteomes" id="UP000053558">
    <property type="component" value="Unassembled WGS sequence"/>
</dbReference>
<name>A0A5M3MQH8_CONPW</name>
<gene>
    <name evidence="1" type="ORF">CONPUDRAFT_137389</name>
</gene>
<organism evidence="1 2">
    <name type="scientific">Coniophora puteana (strain RWD-64-598)</name>
    <name type="common">Brown rot fungus</name>
    <dbReference type="NCBI Taxonomy" id="741705"/>
    <lineage>
        <taxon>Eukaryota</taxon>
        <taxon>Fungi</taxon>
        <taxon>Dikarya</taxon>
        <taxon>Basidiomycota</taxon>
        <taxon>Agaricomycotina</taxon>
        <taxon>Agaricomycetes</taxon>
        <taxon>Agaricomycetidae</taxon>
        <taxon>Boletales</taxon>
        <taxon>Coniophorineae</taxon>
        <taxon>Coniophoraceae</taxon>
        <taxon>Coniophora</taxon>
    </lineage>
</organism>
<keyword evidence="2" id="KW-1185">Reference proteome</keyword>